<name>A0ACB8AI27_9AGAM</name>
<reference evidence="1" key="1">
    <citation type="journal article" date="2021" name="New Phytol.">
        <title>Evolutionary innovations through gain and loss of genes in the ectomycorrhizal Boletales.</title>
        <authorList>
            <person name="Wu G."/>
            <person name="Miyauchi S."/>
            <person name="Morin E."/>
            <person name="Kuo A."/>
            <person name="Drula E."/>
            <person name="Varga T."/>
            <person name="Kohler A."/>
            <person name="Feng B."/>
            <person name="Cao Y."/>
            <person name="Lipzen A."/>
            <person name="Daum C."/>
            <person name="Hundley H."/>
            <person name="Pangilinan J."/>
            <person name="Johnson J."/>
            <person name="Barry K."/>
            <person name="LaButti K."/>
            <person name="Ng V."/>
            <person name="Ahrendt S."/>
            <person name="Min B."/>
            <person name="Choi I.G."/>
            <person name="Park H."/>
            <person name="Plett J.M."/>
            <person name="Magnuson J."/>
            <person name="Spatafora J.W."/>
            <person name="Nagy L.G."/>
            <person name="Henrissat B."/>
            <person name="Grigoriev I.V."/>
            <person name="Yang Z.L."/>
            <person name="Xu J."/>
            <person name="Martin F.M."/>
        </authorList>
    </citation>
    <scope>NUCLEOTIDE SEQUENCE</scope>
    <source>
        <strain evidence="1">ATCC 28755</strain>
    </source>
</reference>
<evidence type="ECO:0000313" key="1">
    <source>
        <dbReference type="EMBL" id="KAH7913125.1"/>
    </source>
</evidence>
<keyword evidence="2" id="KW-1185">Reference proteome</keyword>
<accession>A0ACB8AI27</accession>
<comment type="caution">
    <text evidence="1">The sequence shown here is derived from an EMBL/GenBank/DDBJ whole genome shotgun (WGS) entry which is preliminary data.</text>
</comment>
<organism evidence="1 2">
    <name type="scientific">Hygrophoropsis aurantiaca</name>
    <dbReference type="NCBI Taxonomy" id="72124"/>
    <lineage>
        <taxon>Eukaryota</taxon>
        <taxon>Fungi</taxon>
        <taxon>Dikarya</taxon>
        <taxon>Basidiomycota</taxon>
        <taxon>Agaricomycotina</taxon>
        <taxon>Agaricomycetes</taxon>
        <taxon>Agaricomycetidae</taxon>
        <taxon>Boletales</taxon>
        <taxon>Coniophorineae</taxon>
        <taxon>Hygrophoropsidaceae</taxon>
        <taxon>Hygrophoropsis</taxon>
    </lineage>
</organism>
<sequence length="591" mass="65243">MNAMLSPEYEPPFSCAMSSMVATQYLASLLRLLLRCIPSCVSFGSITKLLSYLSSLRRTLFSLTSTSSLDHTAKSAETCHVGNNSTQTIPKAPKVSNRTTVCPSLAPSISTHEGDEASSPSDIPYPDPSNQLLPHAPQPMARHPHFTPILTESTILNSTNHLDANGKSILRPSSAASNDSQHASGSGMLHPLSSVQERPRSPNRNTPPPQKVDGYWSPGTSLRPVASRASSHQTAFPPLSGMQSRSSLNSRASGRSTYRRHDGQTPRPLSNLRSSSTPTLANPYDADQSSSPYPAGYTAPPSVGDPHHPGDPVYLSDGPRFSPMSTHGVRRYDRCQETGIFINPNEANHKIDALTVEYPSSDEDIPEGWSIHIHPEGAQYFLCERTRTFTEVDICDPGIFQDIEDFSKTLHQSLRLFIEDKDLKLKLDEVELVLEPTVDDSGVLCDYYFVNHRSRCLFWLEDYDAGVILADCKGVTSLSHKRFAIEAQYWKHWDYFPNMCKLTQDVVDELRDMMLHANCDHLTSQRSSAPFSVDELKNHISVVDAIKGLINLSTLFLTLLLISRPVGGTLADRRHSSCVIESCTTFIGTNT</sequence>
<protein>
    <submittedName>
        <fullName evidence="1">Uncharacterized protein</fullName>
    </submittedName>
</protein>
<proteinExistence type="predicted"/>
<gene>
    <name evidence="1" type="ORF">BJ138DRAFT_679527</name>
</gene>
<dbReference type="Proteomes" id="UP000790377">
    <property type="component" value="Unassembled WGS sequence"/>
</dbReference>
<dbReference type="EMBL" id="MU267637">
    <property type="protein sequence ID" value="KAH7913125.1"/>
    <property type="molecule type" value="Genomic_DNA"/>
</dbReference>
<evidence type="ECO:0000313" key="2">
    <source>
        <dbReference type="Proteomes" id="UP000790377"/>
    </source>
</evidence>